<dbReference type="GO" id="GO:0032483">
    <property type="term" value="P:regulation of Rab protein signal transduction"/>
    <property type="evidence" value="ECO:0007669"/>
    <property type="project" value="TreeGrafter"/>
</dbReference>
<evidence type="ECO:0000259" key="5">
    <source>
        <dbReference type="PROSITE" id="PS50211"/>
    </source>
</evidence>
<dbReference type="PANTHER" id="PTHR12296:SF16">
    <property type="entry name" value="C-MYC PROMOTER-BINDING PROTEIN"/>
    <property type="match status" value="1"/>
</dbReference>
<dbReference type="SMART" id="SM00801">
    <property type="entry name" value="dDENN"/>
    <property type="match status" value="1"/>
</dbReference>
<dbReference type="SMART" id="SM00799">
    <property type="entry name" value="DENN"/>
    <property type="match status" value="1"/>
</dbReference>
<feature type="region of interest" description="Disordered" evidence="4">
    <location>
        <begin position="1284"/>
        <end position="1361"/>
    </location>
</feature>
<evidence type="ECO:0000256" key="1">
    <source>
        <dbReference type="ARBA" id="ARBA00022553"/>
    </source>
</evidence>
<dbReference type="InterPro" id="IPR011990">
    <property type="entry name" value="TPR-like_helical_dom_sf"/>
</dbReference>
<dbReference type="PANTHER" id="PTHR12296">
    <property type="entry name" value="DENN DOMAIN-CONTAINING PROTEIN 4"/>
    <property type="match status" value="1"/>
</dbReference>
<evidence type="ECO:0000313" key="8">
    <source>
        <dbReference type="Proteomes" id="UP000265100"/>
    </source>
</evidence>
<keyword evidence="2" id="KW-0344">Guanine-nucleotide releasing factor</keyword>
<dbReference type="PROSITE" id="PS51498">
    <property type="entry name" value="MABP"/>
    <property type="match status" value="1"/>
</dbReference>
<evidence type="ECO:0000256" key="4">
    <source>
        <dbReference type="SAM" id="MobiDB-lite"/>
    </source>
</evidence>
<dbReference type="Pfam" id="PF03456">
    <property type="entry name" value="uDENN"/>
    <property type="match status" value="1"/>
</dbReference>
<evidence type="ECO:0008006" key="9">
    <source>
        <dbReference type="Google" id="ProtNLM"/>
    </source>
</evidence>
<dbReference type="Pfam" id="PF10240">
    <property type="entry name" value="DUF2464"/>
    <property type="match status" value="1"/>
</dbReference>
<feature type="compositionally biased region" description="Polar residues" evidence="4">
    <location>
        <begin position="895"/>
        <end position="905"/>
    </location>
</feature>
<dbReference type="InterPro" id="IPR005112">
    <property type="entry name" value="dDENN_dom"/>
</dbReference>
<keyword evidence="8" id="KW-1185">Reference proteome</keyword>
<feature type="compositionally biased region" description="Polar residues" evidence="4">
    <location>
        <begin position="1407"/>
        <end position="1420"/>
    </location>
</feature>
<dbReference type="FunFam" id="1.25.40.10:FF:000042">
    <property type="entry name" value="C-myc promoter-binding protein isoform X1"/>
    <property type="match status" value="1"/>
</dbReference>
<sequence>MMEDKGPRVADYFVVAGLTDPSKPLDQEIHFDDVCHKTAKPKAPITDVAVVIRSVGEEVPPGFTCIETTPTGQSADLNNGALMAPQILLCYRRGRDKPPLTDLGVLYEWKERLKQGCHLIQTTPSGRPANISGNSSQRIYITYRRAPESQPHAALAVTDVCIIIPSKGETPPHTFCKVEKNLNSSMWGSSVYLCYKKSVAKTNTIAYKAGLFSRYPEEDYESFPLPESVPLFCLPMGATIECWPANTKYSLPVFSTFVLTGASGEKVYGAAIQFYEPYPQECLTDQQLSQLGLLIPDPHKPSPSSFYTNKCICLLSHWPFFDAFRKFLTFLYRYSISGPHALPIEKHISHFMHKVPFPSSQRPRILVQLSPHDSLMLSQPVSSPLPLSGGRFSTLLHNLGPENAVTLLVFAVTEHKILIHSLRPAVLTSVTEALVSMIFPFHWPCPYIPLCPLALADVLSAPCPFIVGVDSRYFDLYDPPPDVSCVDLDTNTIFHCRYLGKKVNFAELNLHRVHCQYRPDGLLELSMSDSSELSCGKSLHTLELEIQEAFLRFMAAILKGYRSFLRPITQAPSEKATDASSLFDLQGFLKSRDRSHQKFYSLMTKTQMFIRFIEECSFVSDKDASLAFFDDCVDKVDSDRPEETRLIEIDESQRSEHTVFITPPELPPLPEGEEHPLCYRYDGFPVLSLDLFDPVEGLQTPSSRLAARHSCPTSPAPMFRRTKQEIKSAQKIAKKYSSIPQLWSKCLLRHCYGLWFICLPAYVKVCHSKVRALRTAYDVLRKMQAKKLQPPDEVCYRVLMQLCGQYGQPVLAVRVLFEMKKAGVHPNAITYGYYNKAVLESTWPSSTRGGYFLWMKLRNVILGVAQFKRALRRHAPLTQSPLSDGSDLDAVSHGSLDSSADTNLVEQGPYAADSIKVDPTDDRSSTGDQSDLGYNSLSKEEVRRGDPAGQDSAPDKDDKKESDCSSLSETESAKGSKDCLPQLDLEMSSSFRPRGIVRSSCPFDDSACKPKSSASAGSLLFTTSLDEIGEIQTNSLLRRHKSTLEEVVGSASSGSALDWQGVKSRRLSGDTVGSSGSGTTVLGLGMSQGETDPDKIAGHLGADAKILAGANFTKARRPHSLALGGLEGVAAKSHAARSSDHREVDEEAERQDSSDEDRNTTEAIFDLEDLDFEKPSKGAKPYKKAVERSASYGGVSTMTNRGTVKRTGIETGYDPLSLLAAESDQQNEERYTEGDQASTPSARRHLAREIELYMNHMGSPLSSRTPSLDFQDPASPVLLHHSSLSASSRRASLPHSSPLRTAGVSRSRTFQPPSPSQPISRQHLWSSPPTRSLSTTPSPSPRPSPYRERADRMSLTSPSLSSSSFALDTLLTPTLDVFKTSMFSAGKGVAEKASRWYTRLATYTTPTKVQSPSDRLSVSSLGAGDPDCSSLLDEDSGDTEHSMVFPLRNGPVGPPGPRRSPRRSPLRSHLDSPTAGSRLPGFSLPDKSDLSSSRYTSNTSIFNNYAMELLISSCSRCKTCDCLVYDEEIMAGWTADDSNLNTTCPFCGNPFLPFLNVEIRDMRGPVLSMGKRAKLSLLYLCRSRSTRDQGINIPVERRQGALSSGAPIARSVSAFGPLDETTRHNCCLPTSGSLPSCLNEATDPLSMEWRLHNPEPVTVPYLSPLVLWKELESLLENEGDSVITEADMVDHHPIIYWNLVWYFRRLDLPSNLPGLILTSEHCNRDSQIPHHWMSEDSKHVLIQILWDNLKLHQDPIQPLYILWNTYSELHFPEEEKPFSEELLHSMVKSIQRNDVSRPMAQLLQLLGQTLGVKRQRKNLHPHVIWLPISPLPTDAFDREYKLAYDRLTPNLVKLTHNCDRPPSTGVMECRRTFGEPYL</sequence>
<dbReference type="PROSITE" id="PS51375">
    <property type="entry name" value="PPR"/>
    <property type="match status" value="1"/>
</dbReference>
<keyword evidence="1" id="KW-0597">Phosphoprotein</keyword>
<feature type="compositionally biased region" description="Basic and acidic residues" evidence="4">
    <location>
        <begin position="953"/>
        <end position="963"/>
    </location>
</feature>
<feature type="compositionally biased region" description="Basic and acidic residues" evidence="4">
    <location>
        <begin position="915"/>
        <end position="925"/>
    </location>
</feature>
<dbReference type="Ensembl" id="ENSACLT00000013423.2">
    <property type="protein sequence ID" value="ENSACLP00000013096.2"/>
    <property type="gene ID" value="ENSACLG00000008854.2"/>
</dbReference>
<feature type="repeat" description="PPR" evidence="3">
    <location>
        <begin position="792"/>
        <end position="826"/>
    </location>
</feature>
<feature type="region of interest" description="Disordered" evidence="4">
    <location>
        <begin position="1223"/>
        <end position="1242"/>
    </location>
</feature>
<dbReference type="InterPro" id="IPR043153">
    <property type="entry name" value="DENN_C"/>
</dbReference>
<feature type="region of interest" description="Disordered" evidence="4">
    <location>
        <begin position="1407"/>
        <end position="1493"/>
    </location>
</feature>
<feature type="compositionally biased region" description="Low complexity" evidence="4">
    <location>
        <begin position="1326"/>
        <end position="1337"/>
    </location>
</feature>
<proteinExistence type="predicted"/>
<reference evidence="7" key="1">
    <citation type="submission" date="2018-05" db="EMBL/GenBank/DDBJ databases">
        <authorList>
            <person name="Datahose"/>
        </authorList>
    </citation>
    <scope>NUCLEOTIDE SEQUENCE</scope>
</reference>
<reference evidence="7" key="3">
    <citation type="submission" date="2025-09" db="UniProtKB">
        <authorList>
            <consortium name="Ensembl"/>
        </authorList>
    </citation>
    <scope>IDENTIFICATION</scope>
</reference>
<dbReference type="Proteomes" id="UP000265100">
    <property type="component" value="Chromosome 1"/>
</dbReference>
<dbReference type="InterPro" id="IPR001194">
    <property type="entry name" value="cDENN_dom"/>
</dbReference>
<dbReference type="Bgee" id="ENSACLG00000008854">
    <property type="expression patterns" value="Expressed in camera-type eye and 5 other cell types or tissues"/>
</dbReference>
<evidence type="ECO:0000256" key="3">
    <source>
        <dbReference type="PROSITE-ProRule" id="PRU00708"/>
    </source>
</evidence>
<reference evidence="7" key="2">
    <citation type="submission" date="2025-08" db="UniProtKB">
        <authorList>
            <consortium name="Ensembl"/>
        </authorList>
    </citation>
    <scope>IDENTIFICATION</scope>
</reference>
<gene>
    <name evidence="7" type="primary">DENND4A</name>
</gene>
<feature type="domain" description="MABP" evidence="6">
    <location>
        <begin position="42"/>
        <end position="199"/>
    </location>
</feature>
<feature type="domain" description="UDENN" evidence="5">
    <location>
        <begin position="191"/>
        <end position="625"/>
    </location>
</feature>
<dbReference type="InterPro" id="IPR002885">
    <property type="entry name" value="PPR_rpt"/>
</dbReference>
<organism evidence="7 8">
    <name type="scientific">Astatotilapia calliptera</name>
    <name type="common">Eastern happy</name>
    <name type="synonym">Chromis callipterus</name>
    <dbReference type="NCBI Taxonomy" id="8154"/>
    <lineage>
        <taxon>Eukaryota</taxon>
        <taxon>Metazoa</taxon>
        <taxon>Chordata</taxon>
        <taxon>Craniata</taxon>
        <taxon>Vertebrata</taxon>
        <taxon>Euteleostomi</taxon>
        <taxon>Actinopterygii</taxon>
        <taxon>Neopterygii</taxon>
        <taxon>Teleostei</taxon>
        <taxon>Neoteleostei</taxon>
        <taxon>Acanthomorphata</taxon>
        <taxon>Ovalentaria</taxon>
        <taxon>Cichlomorphae</taxon>
        <taxon>Cichliformes</taxon>
        <taxon>Cichlidae</taxon>
        <taxon>African cichlids</taxon>
        <taxon>Pseudocrenilabrinae</taxon>
        <taxon>Haplochromini</taxon>
        <taxon>Astatotilapia</taxon>
    </lineage>
</organism>
<dbReference type="GO" id="GO:0000813">
    <property type="term" value="C:ESCRT I complex"/>
    <property type="evidence" value="ECO:0007669"/>
    <property type="project" value="InterPro"/>
</dbReference>
<dbReference type="Pfam" id="PF02141">
    <property type="entry name" value="DENN"/>
    <property type="match status" value="1"/>
</dbReference>
<dbReference type="Pfam" id="PF03455">
    <property type="entry name" value="dDENN"/>
    <property type="match status" value="1"/>
</dbReference>
<dbReference type="FunFam" id="2.100.10.50:FF:000001">
    <property type="entry name" value="DENN domain containing 4C"/>
    <property type="match status" value="1"/>
</dbReference>
<dbReference type="Pfam" id="PF13812">
    <property type="entry name" value="PPR_3"/>
    <property type="match status" value="1"/>
</dbReference>
<dbReference type="GeneTree" id="ENSGT00940000155836"/>
<feature type="region of interest" description="Disordered" evidence="4">
    <location>
        <begin position="1132"/>
        <end position="1160"/>
    </location>
</feature>
<dbReference type="NCBIfam" id="TIGR00756">
    <property type="entry name" value="PPR"/>
    <property type="match status" value="1"/>
</dbReference>
<name>A0A3P8P7V7_ASTCA</name>
<feature type="compositionally biased region" description="Polar residues" evidence="4">
    <location>
        <begin position="926"/>
        <end position="937"/>
    </location>
</feature>
<dbReference type="InterPro" id="IPR023341">
    <property type="entry name" value="MABP"/>
</dbReference>
<dbReference type="InterPro" id="IPR005113">
    <property type="entry name" value="uDENN_dom"/>
</dbReference>
<feature type="region of interest" description="Disordered" evidence="4">
    <location>
        <begin position="1175"/>
        <end position="1197"/>
    </location>
</feature>
<dbReference type="InterPro" id="IPR037516">
    <property type="entry name" value="Tripartite_DENN"/>
</dbReference>
<protein>
    <recommendedName>
        <fullName evidence="9">DENN domain containing 4A</fullName>
    </recommendedName>
</protein>
<dbReference type="Gene3D" id="1.25.40.10">
    <property type="entry name" value="Tetratricopeptide repeat domain"/>
    <property type="match status" value="1"/>
</dbReference>
<dbReference type="GO" id="GO:0005085">
    <property type="term" value="F:guanyl-nucleotide exchange factor activity"/>
    <property type="evidence" value="ECO:0007669"/>
    <property type="project" value="UniProtKB-KW"/>
</dbReference>
<feature type="region of interest" description="Disordered" evidence="4">
    <location>
        <begin position="878"/>
        <end position="981"/>
    </location>
</feature>
<dbReference type="SMART" id="SM00800">
    <property type="entry name" value="uDENN"/>
    <property type="match status" value="1"/>
</dbReference>
<dbReference type="InterPro" id="IPR051696">
    <property type="entry name" value="DENN_Domain_GEFs"/>
</dbReference>
<dbReference type="GO" id="GO:0005829">
    <property type="term" value="C:cytosol"/>
    <property type="evidence" value="ECO:0007669"/>
    <property type="project" value="UniProtKB-ARBA"/>
</dbReference>
<accession>A0A3P8P7V7</accession>
<feature type="compositionally biased region" description="Basic and acidic residues" evidence="4">
    <location>
        <begin position="1137"/>
        <end position="1160"/>
    </location>
</feature>
<evidence type="ECO:0000256" key="2">
    <source>
        <dbReference type="ARBA" id="ARBA00022658"/>
    </source>
</evidence>
<dbReference type="PROSITE" id="PS50211">
    <property type="entry name" value="DENN"/>
    <property type="match status" value="1"/>
</dbReference>
<dbReference type="InterPro" id="IPR018798">
    <property type="entry name" value="MVB12A/B"/>
</dbReference>
<feature type="compositionally biased region" description="Low complexity" evidence="4">
    <location>
        <begin position="1284"/>
        <end position="1300"/>
    </location>
</feature>
<evidence type="ECO:0000259" key="6">
    <source>
        <dbReference type="PROSITE" id="PS51498"/>
    </source>
</evidence>
<dbReference type="Gene3D" id="3.40.50.11500">
    <property type="match status" value="1"/>
</dbReference>
<evidence type="ECO:0000313" key="7">
    <source>
        <dbReference type="Ensembl" id="ENSACLP00000013096.2"/>
    </source>
</evidence>
<dbReference type="Gene3D" id="2.100.10.50">
    <property type="match status" value="1"/>
</dbReference>